<keyword evidence="2" id="KW-1185">Reference proteome</keyword>
<gene>
    <name evidence="1" type="ORF">T01_3042</name>
</gene>
<accession>A0A0V1C187</accession>
<evidence type="ECO:0000313" key="2">
    <source>
        <dbReference type="Proteomes" id="UP000054776"/>
    </source>
</evidence>
<name>A0A0V1C187_TRISP</name>
<dbReference type="EMBL" id="JYDH01000003">
    <property type="protein sequence ID" value="KRY42812.1"/>
    <property type="molecule type" value="Genomic_DNA"/>
</dbReference>
<protein>
    <submittedName>
        <fullName evidence="1">Uncharacterized protein</fullName>
    </submittedName>
</protein>
<dbReference type="AlphaFoldDB" id="A0A0V1C187"/>
<dbReference type="Proteomes" id="UP000054776">
    <property type="component" value="Unassembled WGS sequence"/>
</dbReference>
<organism evidence="1 2">
    <name type="scientific">Trichinella spiralis</name>
    <name type="common">Trichina worm</name>
    <dbReference type="NCBI Taxonomy" id="6334"/>
    <lineage>
        <taxon>Eukaryota</taxon>
        <taxon>Metazoa</taxon>
        <taxon>Ecdysozoa</taxon>
        <taxon>Nematoda</taxon>
        <taxon>Enoplea</taxon>
        <taxon>Dorylaimia</taxon>
        <taxon>Trichinellida</taxon>
        <taxon>Trichinellidae</taxon>
        <taxon>Trichinella</taxon>
    </lineage>
</organism>
<evidence type="ECO:0000313" key="1">
    <source>
        <dbReference type="EMBL" id="KRY42812.1"/>
    </source>
</evidence>
<comment type="caution">
    <text evidence="1">The sequence shown here is derived from an EMBL/GenBank/DDBJ whole genome shotgun (WGS) entry which is preliminary data.</text>
</comment>
<proteinExistence type="predicted"/>
<sequence>MQFNRHEGIGKRNALIALNAFVKNEGNLNFLLLRFVDLTTLSEVVAFSGNCSSAFGSLSILFAKTNLNTENVVAEVCRLSNLKKERICQHAEELNPNRRVTSLIDNEKIKNPNGTRAKHADQIEIAKLIYYH</sequence>
<dbReference type="InParanoid" id="A0A0V1C187"/>
<reference evidence="1 2" key="1">
    <citation type="submission" date="2015-01" db="EMBL/GenBank/DDBJ databases">
        <title>Evolution of Trichinella species and genotypes.</title>
        <authorList>
            <person name="Korhonen P.K."/>
            <person name="Edoardo P."/>
            <person name="Giuseppe L.R."/>
            <person name="Gasser R.B."/>
        </authorList>
    </citation>
    <scope>NUCLEOTIDE SEQUENCE [LARGE SCALE GENOMIC DNA]</scope>
    <source>
        <strain evidence="1">ISS3</strain>
    </source>
</reference>
<dbReference type="OrthoDB" id="10523674at2759"/>